<dbReference type="Gene3D" id="2.40.160.10">
    <property type="entry name" value="Porin"/>
    <property type="match status" value="1"/>
</dbReference>
<keyword evidence="3" id="KW-1185">Reference proteome</keyword>
<dbReference type="SUPFAM" id="SSF56935">
    <property type="entry name" value="Porins"/>
    <property type="match status" value="1"/>
</dbReference>
<reference evidence="3" key="1">
    <citation type="journal article" date="2019" name="Int. J. Syst. Evol. Microbiol.">
        <title>The Global Catalogue of Microorganisms (GCM) 10K type strain sequencing project: providing services to taxonomists for standard genome sequencing and annotation.</title>
        <authorList>
            <consortium name="The Broad Institute Genomics Platform"/>
            <consortium name="The Broad Institute Genome Sequencing Center for Infectious Disease"/>
            <person name="Wu L."/>
            <person name="Ma J."/>
        </authorList>
    </citation>
    <scope>NUCLEOTIDE SEQUENCE [LARGE SCALE GENOMIC DNA]</scope>
    <source>
        <strain evidence="3">NBRC 103166</strain>
    </source>
</reference>
<evidence type="ECO:0008006" key="4">
    <source>
        <dbReference type="Google" id="ProtNLM"/>
    </source>
</evidence>
<evidence type="ECO:0000256" key="1">
    <source>
        <dbReference type="SAM" id="SignalP"/>
    </source>
</evidence>
<proteinExistence type="predicted"/>
<organism evidence="2 3">
    <name type="scientific">Psychromonas marina</name>
    <dbReference type="NCBI Taxonomy" id="88364"/>
    <lineage>
        <taxon>Bacteria</taxon>
        <taxon>Pseudomonadati</taxon>
        <taxon>Pseudomonadota</taxon>
        <taxon>Gammaproteobacteria</taxon>
        <taxon>Alteromonadales</taxon>
        <taxon>Psychromonadaceae</taxon>
        <taxon>Psychromonas</taxon>
    </lineage>
</organism>
<accession>A0ABQ6E4R8</accession>
<evidence type="ECO:0000313" key="3">
    <source>
        <dbReference type="Proteomes" id="UP001157353"/>
    </source>
</evidence>
<dbReference type="EMBL" id="BSPQ01000021">
    <property type="protein sequence ID" value="GLS92381.1"/>
    <property type="molecule type" value="Genomic_DNA"/>
</dbReference>
<name>A0ABQ6E4R8_9GAMM</name>
<feature type="signal peptide" evidence="1">
    <location>
        <begin position="1"/>
        <end position="22"/>
    </location>
</feature>
<protein>
    <recommendedName>
        <fullName evidence="4">Porin</fullName>
    </recommendedName>
</protein>
<evidence type="ECO:0000313" key="2">
    <source>
        <dbReference type="EMBL" id="GLS92381.1"/>
    </source>
</evidence>
<dbReference type="InterPro" id="IPR023614">
    <property type="entry name" value="Porin_dom_sf"/>
</dbReference>
<keyword evidence="1" id="KW-0732">Signal</keyword>
<gene>
    <name evidence="2" type="ORF">GCM10007916_34520</name>
</gene>
<dbReference type="Proteomes" id="UP001157353">
    <property type="component" value="Unassembled WGS sequence"/>
</dbReference>
<dbReference type="RefSeq" id="WP_284205483.1">
    <property type="nucleotide sequence ID" value="NZ_BSPQ01000021.1"/>
</dbReference>
<sequence length="362" mass="41623">MKNNYYLVTIPFVFLISSNALATIELTDDLLFSAFGSTSITTTDNETPIYINREINDETCFDCDTTLGLQLDYQFLNNFTTSIQVVKRPQDNWSEPALEWLHLGYSFSQFDIKIGRLRTPTFLDSEYYYVGHAYTTARPSNEVYDSQLGVTSYDGLTLKWQGELTDDIALSVEPYASFFGEGKATKGPQKYIFDIHSMLGVKVELSSYDYRFYMNALRTEYDLELQLAVPRYTLHLKDQAINTYSFGGEYLWDQLTMRAEAYYAQDSHFDWYAQLSYRFNKLSPYANYGQMHSVGSGRENSSRAITAGLRYDFTPNISMNLEYQKAFTENYFPSTSGQFTETFAPGSDTDANIYTLMLNFIL</sequence>
<feature type="chain" id="PRO_5047361222" description="Porin" evidence="1">
    <location>
        <begin position="23"/>
        <end position="362"/>
    </location>
</feature>
<comment type="caution">
    <text evidence="2">The sequence shown here is derived from an EMBL/GenBank/DDBJ whole genome shotgun (WGS) entry which is preliminary data.</text>
</comment>